<accession>A0A8V0Y001</accession>
<keyword evidence="2" id="KW-1185">Reference proteome</keyword>
<reference evidence="1" key="2">
    <citation type="submission" date="2025-08" db="UniProtKB">
        <authorList>
            <consortium name="Ensembl"/>
        </authorList>
    </citation>
    <scope>IDENTIFICATION</scope>
    <source>
        <strain evidence="1">broiler</strain>
    </source>
</reference>
<dbReference type="AlphaFoldDB" id="A0A8V0Y001"/>
<reference evidence="1" key="1">
    <citation type="submission" date="2020-11" db="EMBL/GenBank/DDBJ databases">
        <title>Gallus gallus (Chicken) genome, bGalGal1, GRCg7b, maternal haplotype autosomes + Z &amp; W.</title>
        <authorList>
            <person name="Warren W."/>
            <person name="Formenti G."/>
            <person name="Fedrigo O."/>
            <person name="Haase B."/>
            <person name="Mountcastle J."/>
            <person name="Balacco J."/>
            <person name="Tracey A."/>
            <person name="Schneider V."/>
            <person name="Okimoto R."/>
            <person name="Cheng H."/>
            <person name="Hawken R."/>
            <person name="Howe K."/>
            <person name="Jarvis E.D."/>
        </authorList>
    </citation>
    <scope>NUCLEOTIDE SEQUENCE [LARGE SCALE GENOMIC DNA]</scope>
    <source>
        <strain evidence="1">Broiler</strain>
    </source>
</reference>
<evidence type="ECO:0000313" key="2">
    <source>
        <dbReference type="Proteomes" id="UP000000539"/>
    </source>
</evidence>
<evidence type="ECO:0000313" key="1">
    <source>
        <dbReference type="Ensembl" id="ENSGALP00010009548.1"/>
    </source>
</evidence>
<reference evidence="1" key="3">
    <citation type="submission" date="2025-09" db="UniProtKB">
        <authorList>
            <consortium name="Ensembl"/>
        </authorList>
    </citation>
    <scope>IDENTIFICATION</scope>
    <source>
        <strain evidence="1">broiler</strain>
    </source>
</reference>
<dbReference type="Ensembl" id="ENSGALT00010017139.1">
    <property type="protein sequence ID" value="ENSGALP00010009548.1"/>
    <property type="gene ID" value="ENSGALG00010007185.1"/>
</dbReference>
<name>A0A8V0Y001_CHICK</name>
<sequence length="68" mass="7685">LSPCSRLRNRVKPWPCCGHFHTLRASGELNSVYPICYLDKEVPFFQVQEEVDRVLNSKSCTSLAPSSS</sequence>
<organism evidence="1 2">
    <name type="scientific">Gallus gallus</name>
    <name type="common">Chicken</name>
    <dbReference type="NCBI Taxonomy" id="9031"/>
    <lineage>
        <taxon>Eukaryota</taxon>
        <taxon>Metazoa</taxon>
        <taxon>Chordata</taxon>
        <taxon>Craniata</taxon>
        <taxon>Vertebrata</taxon>
        <taxon>Euteleostomi</taxon>
        <taxon>Archelosauria</taxon>
        <taxon>Archosauria</taxon>
        <taxon>Dinosauria</taxon>
        <taxon>Saurischia</taxon>
        <taxon>Theropoda</taxon>
        <taxon>Coelurosauria</taxon>
        <taxon>Aves</taxon>
        <taxon>Neognathae</taxon>
        <taxon>Galloanserae</taxon>
        <taxon>Galliformes</taxon>
        <taxon>Phasianidae</taxon>
        <taxon>Phasianinae</taxon>
        <taxon>Gallus</taxon>
    </lineage>
</organism>
<protein>
    <submittedName>
        <fullName evidence="1">Uncharacterized protein</fullName>
    </submittedName>
</protein>
<proteinExistence type="predicted"/>
<dbReference type="Proteomes" id="UP000000539">
    <property type="component" value="Chromosome 1"/>
</dbReference>